<evidence type="ECO:0000256" key="1">
    <source>
        <dbReference type="SAM" id="Phobius"/>
    </source>
</evidence>
<dbReference type="Proteomes" id="UP000464378">
    <property type="component" value="Chromosome"/>
</dbReference>
<dbReference type="KEGG" id="tim:GMBLW1_27640"/>
<dbReference type="RefSeq" id="WP_162656423.1">
    <property type="nucleotide sequence ID" value="NZ_LR593887.1"/>
</dbReference>
<name>A0A6C2YIF8_9BACT</name>
<dbReference type="EMBL" id="LR593887">
    <property type="protein sequence ID" value="VTR97818.1"/>
    <property type="molecule type" value="Genomic_DNA"/>
</dbReference>
<keyword evidence="1" id="KW-0472">Membrane</keyword>
<keyword evidence="1" id="KW-1133">Transmembrane helix</keyword>
<organism evidence="2">
    <name type="scientific">Tuwongella immobilis</name>
    <dbReference type="NCBI Taxonomy" id="692036"/>
    <lineage>
        <taxon>Bacteria</taxon>
        <taxon>Pseudomonadati</taxon>
        <taxon>Planctomycetota</taxon>
        <taxon>Planctomycetia</taxon>
        <taxon>Gemmatales</taxon>
        <taxon>Gemmataceae</taxon>
        <taxon>Tuwongella</taxon>
    </lineage>
</organism>
<evidence type="ECO:0000313" key="3">
    <source>
        <dbReference type="Proteomes" id="UP000464378"/>
    </source>
</evidence>
<dbReference type="AlphaFoldDB" id="A0A6C2YIF8"/>
<reference evidence="2" key="1">
    <citation type="submission" date="2019-04" db="EMBL/GenBank/DDBJ databases">
        <authorList>
            <consortium name="Science for Life Laboratories"/>
        </authorList>
    </citation>
    <scope>NUCLEOTIDE SEQUENCE</scope>
    <source>
        <strain evidence="2">MBLW1</strain>
    </source>
</reference>
<dbReference type="InParanoid" id="A0A6C2YIF8"/>
<accession>A0A6C2YIF8</accession>
<dbReference type="EMBL" id="LR586016">
    <property type="protein sequence ID" value="VIP01196.1"/>
    <property type="molecule type" value="Genomic_DNA"/>
</dbReference>
<evidence type="ECO:0000313" key="2">
    <source>
        <dbReference type="EMBL" id="VIP01196.1"/>
    </source>
</evidence>
<keyword evidence="1" id="KW-0812">Transmembrane</keyword>
<keyword evidence="3" id="KW-1185">Reference proteome</keyword>
<feature type="transmembrane region" description="Helical" evidence="1">
    <location>
        <begin position="47"/>
        <end position="67"/>
    </location>
</feature>
<sequence length="79" mass="8166">MSETRRTALALFILIPGVALGWAAWQGAYPLLEPVAVARLGGAGGALALWGLLGVAMSIGYAVAFQLGSRLIRTRSAPT</sequence>
<protein>
    <submittedName>
        <fullName evidence="2">Uncharacterized protein</fullName>
    </submittedName>
</protein>
<proteinExistence type="predicted"/>
<gene>
    <name evidence="2" type="ORF">GMBLW1_27640</name>
</gene>